<dbReference type="SUPFAM" id="SSF82693">
    <property type="entry name" value="Multidrug efflux transporter AcrB pore domain, PN1, PN2, PC1 and PC2 subdomains"/>
    <property type="match status" value="2"/>
</dbReference>
<dbReference type="Gene3D" id="3.30.70.1430">
    <property type="entry name" value="Multidrug efflux transporter AcrB pore domain"/>
    <property type="match status" value="2"/>
</dbReference>
<reference evidence="2 4" key="2">
    <citation type="journal article" date="2018" name="Microb. Genom.">
        <title>Deciphering the unexplored Leptospira diversity from soils uncovers genomic evolution to virulence.</title>
        <authorList>
            <person name="Thibeaux R."/>
            <person name="Iraola G."/>
            <person name="Ferres I."/>
            <person name="Bierque E."/>
            <person name="Girault D."/>
            <person name="Soupe-Gilbert M.E."/>
            <person name="Picardeau M."/>
            <person name="Goarant C."/>
        </authorList>
    </citation>
    <scope>NUCLEOTIDE SEQUENCE [LARGE SCALE GENOMIC DNA]</scope>
    <source>
        <strain evidence="2 4">ATI7-C-A5</strain>
    </source>
</reference>
<feature type="transmembrane region" description="Helical" evidence="1">
    <location>
        <begin position="1007"/>
        <end position="1028"/>
    </location>
</feature>
<dbReference type="GO" id="GO:0042910">
    <property type="term" value="F:xenobiotic transmembrane transporter activity"/>
    <property type="evidence" value="ECO:0007669"/>
    <property type="project" value="TreeGrafter"/>
</dbReference>
<dbReference type="PANTHER" id="PTHR32063:SF16">
    <property type="entry name" value="CATION EFFLUX SYSTEM (ACRB_ACRD_ACRF FAMILY)"/>
    <property type="match status" value="1"/>
</dbReference>
<protein>
    <submittedName>
        <fullName evidence="2">Efflux RND transporter permease subunit</fullName>
    </submittedName>
    <submittedName>
        <fullName evidence="3">Multidrug transporter AcrB</fullName>
    </submittedName>
</protein>
<dbReference type="InterPro" id="IPR027463">
    <property type="entry name" value="AcrB_DN_DC_subdom"/>
</dbReference>
<gene>
    <name evidence="2" type="ORF">CH379_016250</name>
    <name evidence="3" type="ORF">CH379_10180</name>
</gene>
<name>A0A2N0B8W0_9LEPT</name>
<dbReference type="Pfam" id="PF00873">
    <property type="entry name" value="ACR_tran"/>
    <property type="match status" value="1"/>
</dbReference>
<dbReference type="Gene3D" id="1.20.1640.10">
    <property type="entry name" value="Multidrug efflux transporter AcrB transmembrane domain"/>
    <property type="match status" value="2"/>
</dbReference>
<dbReference type="SUPFAM" id="SSF82714">
    <property type="entry name" value="Multidrug efflux transporter AcrB TolC docking domain, DN and DC subdomains"/>
    <property type="match status" value="1"/>
</dbReference>
<sequence>MKTESTESTRLFPDSNGEKRSGFAGKIASTFVHSKLTLVLIVSSLLLGLVSVYLTPKEEEPQISVPMIDIRLSAPGMNAYEVERKVVEPVERAVWGLEGTEYVYSAVGDHGAIVTVRFEVGSPLEPSLVKVHHKLLETAAQLPPNVLPASIRSLTVDDVPFLALTFSSNQRDDFELRTLVAPLARELSGTPDLSRVEIFGGRKKSVRVIADPVRLNQFGISLSELAGALRTSGSFLPSGQNWGREKKYDVEAGMPLTSLKSVADLPLTQRGGKVVRVLDVADLSEGPQEKTKESLLYDKTHNAQPDPAVTIGFSKRKGTNVVPLARELLERAERFGKTLPEDIKLSVLRDFGVTAKVKSDELIEHLLIATISVAILIALWMGLRASLVVSVAIPVTLALTLALYYFLGYTLNRVTLFALIFSIGILVDDAIVVVENVERHLKENPERGIVGCTLDAVSEVGNPTILATFTVIAAILPMAFVRGLMGPYMKPIPVGASLAMILSLFVAFIVTPWLSVRLLKRETAPSEERADTKRTELSLIDRVYVRFAESLLRSGSNSIRFGAVVISLLLLSFALVAFKTVKVKLLPFDDKDEFQILVDYDPRTPLSHNLTASKRLATEILKDENVEKVQIFAGQAAPFSFSGMVKHVYLRADDWKSDLHVVLRSKEKRDRKSHEIIESLRPILTEFDKKENALTKILEIPPGPPVLATFVAEVYGPNETERKRIASELVSVLSEQEGVADLDSTLRKGRPKIVYPFDSGSGGILGVSSSSFSTNARYLFSETPILSLAEADHPEEITVDLSVSDSYRSSTRPFRDLDVSSLESGSVSAESLFKKPYVVEERTLHRKNLRPVEYVTAEFAGKEEAPVYGILNLTPKIPYPTSTLQAPRHIDVGFIKWDGEWFITYEVFRDLGGAFALVMILIYVLILGWFGSYSVPLVIMAPIPISLIGILPGHWMTGAYFTATSMIGFIAGAGIIVRNSILLVDFIESELRLGKSLRQAVLDAGVVRFRPMLLTAAAVVVGSAVMLFDPIFQGLAVSLIFGEIAATILSRFAVPALYFWFLGKRRQEKFRNAVEI</sequence>
<dbReference type="SUPFAM" id="SSF82866">
    <property type="entry name" value="Multidrug efflux transporter AcrB transmembrane domain"/>
    <property type="match status" value="2"/>
</dbReference>
<feature type="transmembrane region" description="Helical" evidence="1">
    <location>
        <begin position="362"/>
        <end position="381"/>
    </location>
</feature>
<evidence type="ECO:0000313" key="3">
    <source>
        <dbReference type="EMBL" id="PJZ92991.1"/>
    </source>
</evidence>
<dbReference type="RefSeq" id="WP_100765082.1">
    <property type="nucleotide sequence ID" value="NZ_NPEF02000020.1"/>
</dbReference>
<dbReference type="PANTHER" id="PTHR32063">
    <property type="match status" value="1"/>
</dbReference>
<dbReference type="GO" id="GO:0005886">
    <property type="term" value="C:plasma membrane"/>
    <property type="evidence" value="ECO:0007669"/>
    <property type="project" value="TreeGrafter"/>
</dbReference>
<comment type="caution">
    <text evidence="3">The sequence shown here is derived from an EMBL/GenBank/DDBJ whole genome shotgun (WGS) entry which is preliminary data.</text>
</comment>
<proteinExistence type="predicted"/>
<dbReference type="Gene3D" id="3.30.70.1320">
    <property type="entry name" value="Multidrug efflux transporter AcrB pore domain like"/>
    <property type="match status" value="1"/>
</dbReference>
<reference evidence="3" key="1">
    <citation type="submission" date="2017-07" db="EMBL/GenBank/DDBJ databases">
        <title>Leptospira spp. isolated from tropical soils.</title>
        <authorList>
            <person name="Thibeaux R."/>
            <person name="Iraola G."/>
            <person name="Ferres I."/>
            <person name="Bierque E."/>
            <person name="Girault D."/>
            <person name="Soupe-Gilbert M.-E."/>
            <person name="Picardeau M."/>
            <person name="Goarant C."/>
        </authorList>
    </citation>
    <scope>NUCLEOTIDE SEQUENCE [LARGE SCALE GENOMIC DNA]</scope>
    <source>
        <strain evidence="3">ATI7-C-A5</strain>
    </source>
</reference>
<feature type="transmembrane region" description="Helical" evidence="1">
    <location>
        <begin position="559"/>
        <end position="578"/>
    </location>
</feature>
<organism evidence="3">
    <name type="scientific">Leptospira ellisii</name>
    <dbReference type="NCBI Taxonomy" id="2023197"/>
    <lineage>
        <taxon>Bacteria</taxon>
        <taxon>Pseudomonadati</taxon>
        <taxon>Spirochaetota</taxon>
        <taxon>Spirochaetia</taxon>
        <taxon>Leptospirales</taxon>
        <taxon>Leptospiraceae</taxon>
        <taxon>Leptospira</taxon>
    </lineage>
</organism>
<keyword evidence="1" id="KW-0472">Membrane</keyword>
<dbReference type="AlphaFoldDB" id="A0A2N0B8W0"/>
<feature type="transmembrane region" description="Helical" evidence="1">
    <location>
        <begin position="914"/>
        <end position="939"/>
    </location>
</feature>
<keyword evidence="1" id="KW-1133">Transmembrane helix</keyword>
<evidence type="ECO:0000313" key="2">
    <source>
        <dbReference type="EMBL" id="MDV6237185.1"/>
    </source>
</evidence>
<dbReference type="PRINTS" id="PR00702">
    <property type="entry name" value="ACRIFLAVINRP"/>
</dbReference>
<dbReference type="EMBL" id="NPEF02000020">
    <property type="protein sequence ID" value="MDV6237185.1"/>
    <property type="molecule type" value="Genomic_DNA"/>
</dbReference>
<keyword evidence="1" id="KW-0812">Transmembrane</keyword>
<accession>A0A2N0B8W0</accession>
<keyword evidence="4" id="KW-1185">Reference proteome</keyword>
<dbReference type="Proteomes" id="UP000232122">
    <property type="component" value="Unassembled WGS sequence"/>
</dbReference>
<dbReference type="EMBL" id="NPEF01000090">
    <property type="protein sequence ID" value="PJZ92991.1"/>
    <property type="molecule type" value="Genomic_DNA"/>
</dbReference>
<dbReference type="InterPro" id="IPR001036">
    <property type="entry name" value="Acrflvin-R"/>
</dbReference>
<feature type="transmembrane region" description="Helical" evidence="1">
    <location>
        <begin position="959"/>
        <end position="986"/>
    </location>
</feature>
<dbReference type="Gene3D" id="3.30.2090.10">
    <property type="entry name" value="Multidrug efflux transporter AcrB TolC docking domain, DN and DC subdomains"/>
    <property type="match status" value="2"/>
</dbReference>
<feature type="transmembrane region" description="Helical" evidence="1">
    <location>
        <begin position="465"/>
        <end position="485"/>
    </location>
</feature>
<reference evidence="2" key="3">
    <citation type="submission" date="2023-10" db="EMBL/GenBank/DDBJ databases">
        <authorList>
            <person name="Picardeau M."/>
            <person name="Thibeaux R."/>
        </authorList>
    </citation>
    <scope>NUCLEOTIDE SEQUENCE</scope>
    <source>
        <strain evidence="2">ATI7-C-A5</strain>
    </source>
</reference>
<dbReference type="OrthoDB" id="9757876at2"/>
<feature type="transmembrane region" description="Helical" evidence="1">
    <location>
        <begin position="387"/>
        <end position="407"/>
    </location>
</feature>
<evidence type="ECO:0000256" key="1">
    <source>
        <dbReference type="SAM" id="Phobius"/>
    </source>
</evidence>
<feature type="transmembrane region" description="Helical" evidence="1">
    <location>
        <begin position="414"/>
        <end position="434"/>
    </location>
</feature>
<dbReference type="Gene3D" id="3.30.70.1440">
    <property type="entry name" value="Multidrug efflux transporter AcrB pore domain"/>
    <property type="match status" value="1"/>
</dbReference>
<evidence type="ECO:0000313" key="4">
    <source>
        <dbReference type="Proteomes" id="UP000232122"/>
    </source>
</evidence>
<feature type="transmembrane region" description="Helical" evidence="1">
    <location>
        <begin position="492"/>
        <end position="514"/>
    </location>
</feature>
<feature type="transmembrane region" description="Helical" evidence="1">
    <location>
        <begin position="1034"/>
        <end position="1061"/>
    </location>
</feature>